<organism evidence="4 5">
    <name type="scientific">Rhodocytophaga rosea</name>
    <dbReference type="NCBI Taxonomy" id="2704465"/>
    <lineage>
        <taxon>Bacteria</taxon>
        <taxon>Pseudomonadati</taxon>
        <taxon>Bacteroidota</taxon>
        <taxon>Cytophagia</taxon>
        <taxon>Cytophagales</taxon>
        <taxon>Rhodocytophagaceae</taxon>
        <taxon>Rhodocytophaga</taxon>
    </lineage>
</organism>
<dbReference type="Pfam" id="PF13569">
    <property type="entry name" value="DUF4132"/>
    <property type="match status" value="1"/>
</dbReference>
<proteinExistence type="predicted"/>
<dbReference type="AlphaFoldDB" id="A0A6C0GK35"/>
<reference evidence="4 5" key="1">
    <citation type="submission" date="2020-01" db="EMBL/GenBank/DDBJ databases">
        <authorList>
            <person name="Kim M.K."/>
        </authorList>
    </citation>
    <scope>NUCLEOTIDE SEQUENCE [LARGE SCALE GENOMIC DNA]</scope>
    <source>
        <strain evidence="4 5">172606-1</strain>
    </source>
</reference>
<dbReference type="Proteomes" id="UP000480178">
    <property type="component" value="Chromosome"/>
</dbReference>
<gene>
    <name evidence="4" type="ORF">GXP67_16035</name>
</gene>
<feature type="domain" description="DUF4132" evidence="2">
    <location>
        <begin position="444"/>
        <end position="621"/>
    </location>
</feature>
<protein>
    <submittedName>
        <fullName evidence="4">DUF4132 domain-containing protein</fullName>
    </submittedName>
</protein>
<accession>A0A6C0GK35</accession>
<sequence>MKILYLIVFNYLLDTLTQEAIGDKQGYYTVKLSDLPTYLIIKQKDSAFKAALIDYLIHKILFYDETIRNRHNASLSLGDIYRLREVHDKLLNILMRSTIDFSEDDLIHILELYLKANSTEFIRGFLQFPVLLTLNQVQKYILKHTLSPRLAGYLKVYLKRTEEEVSYYKAENTKVKLKILEITASFNPDQPTNIRPIFLDDKDVFGQFMNTFTQSQPIERQALYYSLVGHFKKASGGKPSQKYLHESEKIIQQIGLELFSATSKEWLLFLKTIDVQLQTHTSNYGGREYTYSSYFYLQEANQTFIKGWLWSLKPCTNKEMLQEVAGYAEKCFQKIPSKGPLAAGIGNACIYLLGNVGLLGVSHLSRLKLKIRQSNTQQLIETYIEQASKDLGVSTGEIEDMAIQEYGLKDGQLTYCFADYKAVLNITGIGKTELNWYKSDSTLLKSEPSFIKKNHNLELKEIKNTASQIQKTLSAQRDRLDRSFVANRSWTYKKFSAYYFHHGLMSFLTKQLIWTFQKGNHKADAFFLAGTWRDVYEKEVDWIGEDTQVQLWHPIEKPIEEVLAWRSFLNQYTIKQPLKQAYREVYLLTEAEVATRTYSNRMAAHILKQHQFNSLAKLRGWKYSLLGAYDDGRDNEIAQINLPEYKLQAQFWVNEVNADEAWNDTGIWNYVATDQVRFMRMEGNEVINLMDVPALVLSEVMRDVDLFVGVASVGNDPTWQDSGGLPTYRDYWHRYSFGELSEVAKTRKAVLERLIPKLKIAKVCQIKDKFLIVKGELRTYKIHLGSGNILMEPNDQYLCIVPDRKMSTSADNIFLPFEGDAVLSIIISKAFLLADDTKIIDPTITRQIR</sequence>
<keyword evidence="1" id="KW-0175">Coiled coil</keyword>
<dbReference type="InterPro" id="IPR025406">
    <property type="entry name" value="DUF4132"/>
</dbReference>
<dbReference type="EMBL" id="CP048222">
    <property type="protein sequence ID" value="QHT68043.1"/>
    <property type="molecule type" value="Genomic_DNA"/>
</dbReference>
<feature type="coiled-coil region" evidence="1">
    <location>
        <begin position="452"/>
        <end position="479"/>
    </location>
</feature>
<evidence type="ECO:0000259" key="3">
    <source>
        <dbReference type="Pfam" id="PF24879"/>
    </source>
</evidence>
<dbReference type="KEGG" id="rhoz:GXP67_16035"/>
<evidence type="ECO:0000313" key="4">
    <source>
        <dbReference type="EMBL" id="QHT68043.1"/>
    </source>
</evidence>
<name>A0A6C0GK35_9BACT</name>
<dbReference type="RefSeq" id="WP_162444064.1">
    <property type="nucleotide sequence ID" value="NZ_CP048222.1"/>
</dbReference>
<evidence type="ECO:0000313" key="5">
    <source>
        <dbReference type="Proteomes" id="UP000480178"/>
    </source>
</evidence>
<evidence type="ECO:0000259" key="2">
    <source>
        <dbReference type="Pfam" id="PF13569"/>
    </source>
</evidence>
<feature type="domain" description="DUF7737" evidence="3">
    <location>
        <begin position="744"/>
        <end position="848"/>
    </location>
</feature>
<evidence type="ECO:0000256" key="1">
    <source>
        <dbReference type="SAM" id="Coils"/>
    </source>
</evidence>
<dbReference type="InterPro" id="IPR056639">
    <property type="entry name" value="DUF7737"/>
</dbReference>
<dbReference type="Pfam" id="PF24879">
    <property type="entry name" value="DUF7737"/>
    <property type="match status" value="1"/>
</dbReference>
<keyword evidence="5" id="KW-1185">Reference proteome</keyword>